<feature type="coiled-coil region" evidence="1">
    <location>
        <begin position="77"/>
        <end position="104"/>
    </location>
</feature>
<dbReference type="GO" id="GO:0003688">
    <property type="term" value="F:DNA replication origin binding"/>
    <property type="evidence" value="ECO:0007669"/>
    <property type="project" value="TreeGrafter"/>
</dbReference>
<accession>A0A2M8G9L2</accession>
<dbReference type="Gene3D" id="1.10.10.10">
    <property type="entry name" value="Winged helix-like DNA-binding domain superfamily/Winged helix DNA-binding domain"/>
    <property type="match status" value="1"/>
</dbReference>
<evidence type="ECO:0000256" key="1">
    <source>
        <dbReference type="SAM" id="Coils"/>
    </source>
</evidence>
<evidence type="ECO:0000313" key="4">
    <source>
        <dbReference type="Proteomes" id="UP000229041"/>
    </source>
</evidence>
<dbReference type="InterPro" id="IPR013324">
    <property type="entry name" value="RNA_pol_sigma_r3/r4-like"/>
</dbReference>
<protein>
    <recommendedName>
        <fullName evidence="2">Chromosomal replication initiator DnaA C-terminal domain-containing protein</fullName>
    </recommendedName>
</protein>
<organism evidence="3 4">
    <name type="scientific">Candidatus Tagabacteria bacterium CG_4_8_14_3_um_filter_41_8</name>
    <dbReference type="NCBI Taxonomy" id="1975018"/>
    <lineage>
        <taxon>Bacteria</taxon>
        <taxon>Candidatus Tagaibacteriota</taxon>
    </lineage>
</organism>
<dbReference type="InterPro" id="IPR013159">
    <property type="entry name" value="DnaA_C"/>
</dbReference>
<dbReference type="Proteomes" id="UP000229041">
    <property type="component" value="Unassembled WGS sequence"/>
</dbReference>
<dbReference type="SUPFAM" id="SSF88659">
    <property type="entry name" value="Sigma3 and sigma4 domains of RNA polymerase sigma factors"/>
    <property type="match status" value="1"/>
</dbReference>
<dbReference type="GO" id="GO:0006275">
    <property type="term" value="P:regulation of DNA replication"/>
    <property type="evidence" value="ECO:0007669"/>
    <property type="project" value="InterPro"/>
</dbReference>
<evidence type="ECO:0000313" key="3">
    <source>
        <dbReference type="EMBL" id="PJC70171.1"/>
    </source>
</evidence>
<sequence>MQKTKIFSPKKIIDTVADFYGVSVKDACGERRKKELVKTRQVIMYLLREERRESYPRIGRRIGDRDHTTAIYAHEKIKNDLQRKKELQREINIIRARLREEELQVLRRPKGIPKEKKEIAEKEYTGLEILGLIERLRKSSPSFVVLEREKSILEGWRSGKTLERIGKEWKLTRERVRQIIKCGILREIAKKQDEGFEIDIEEFLKQEKKKHGALRDQRLEEAEPKVETTKKPKRWTRHYVQCKKCGTTIIPHFKHGLCERCAGVFRGRRRDEIISNAGGKCEMCGNDRFSTFREFGRDFYIVPLGPQGNSPSNYMVLCRGCFLKIMGKKLATASAAARRNKKAVE</sequence>
<reference evidence="4" key="1">
    <citation type="submission" date="2017-09" db="EMBL/GenBank/DDBJ databases">
        <title>Depth-based differentiation of microbial function through sediment-hosted aquifers and enrichment of novel symbionts in the deep terrestrial subsurface.</title>
        <authorList>
            <person name="Probst A.J."/>
            <person name="Ladd B."/>
            <person name="Jarett J.K."/>
            <person name="Geller-Mcgrath D.E."/>
            <person name="Sieber C.M.K."/>
            <person name="Emerson J.B."/>
            <person name="Anantharaman K."/>
            <person name="Thomas B.C."/>
            <person name="Malmstrom R."/>
            <person name="Stieglmeier M."/>
            <person name="Klingl A."/>
            <person name="Woyke T."/>
            <person name="Ryan C.M."/>
            <person name="Banfield J.F."/>
        </authorList>
    </citation>
    <scope>NUCLEOTIDE SEQUENCE [LARGE SCALE GENOMIC DNA]</scope>
</reference>
<dbReference type="GO" id="GO:0005524">
    <property type="term" value="F:ATP binding"/>
    <property type="evidence" value="ECO:0007669"/>
    <property type="project" value="InterPro"/>
</dbReference>
<dbReference type="InterPro" id="IPR036388">
    <property type="entry name" value="WH-like_DNA-bd_sf"/>
</dbReference>
<dbReference type="EMBL" id="PFQR01000005">
    <property type="protein sequence ID" value="PJC70171.1"/>
    <property type="molecule type" value="Genomic_DNA"/>
</dbReference>
<evidence type="ECO:0000259" key="2">
    <source>
        <dbReference type="SMART" id="SM00760"/>
    </source>
</evidence>
<proteinExistence type="predicted"/>
<gene>
    <name evidence="3" type="ORF">CO014_00210</name>
</gene>
<comment type="caution">
    <text evidence="3">The sequence shown here is derived from an EMBL/GenBank/DDBJ whole genome shotgun (WGS) entry which is preliminary data.</text>
</comment>
<dbReference type="InterPro" id="IPR010921">
    <property type="entry name" value="Trp_repressor/repl_initiator"/>
</dbReference>
<dbReference type="SUPFAM" id="SSF48295">
    <property type="entry name" value="TrpR-like"/>
    <property type="match status" value="1"/>
</dbReference>
<dbReference type="PANTHER" id="PTHR30050:SF2">
    <property type="entry name" value="CHROMOSOMAL REPLICATION INITIATOR PROTEIN DNAA"/>
    <property type="match status" value="1"/>
</dbReference>
<dbReference type="GO" id="GO:0005886">
    <property type="term" value="C:plasma membrane"/>
    <property type="evidence" value="ECO:0007669"/>
    <property type="project" value="TreeGrafter"/>
</dbReference>
<dbReference type="Gene3D" id="1.10.1750.10">
    <property type="match status" value="1"/>
</dbReference>
<dbReference type="PANTHER" id="PTHR30050">
    <property type="entry name" value="CHROMOSOMAL REPLICATION INITIATOR PROTEIN DNAA"/>
    <property type="match status" value="1"/>
</dbReference>
<feature type="domain" description="Chromosomal replication initiator DnaA C-terminal" evidence="2">
    <location>
        <begin position="8"/>
        <end position="77"/>
    </location>
</feature>
<dbReference type="SMART" id="SM00760">
    <property type="entry name" value="Bac_DnaA_C"/>
    <property type="match status" value="1"/>
</dbReference>
<dbReference type="GO" id="GO:0006270">
    <property type="term" value="P:DNA replication initiation"/>
    <property type="evidence" value="ECO:0007669"/>
    <property type="project" value="InterPro"/>
</dbReference>
<keyword evidence="1" id="KW-0175">Coiled coil</keyword>
<dbReference type="Pfam" id="PF08299">
    <property type="entry name" value="Bac_DnaA_C"/>
    <property type="match status" value="1"/>
</dbReference>
<dbReference type="CDD" id="cd06571">
    <property type="entry name" value="Bac_DnaA_C"/>
    <property type="match status" value="1"/>
</dbReference>
<dbReference type="AlphaFoldDB" id="A0A2M8G9L2"/>
<name>A0A2M8G9L2_9BACT</name>